<protein>
    <submittedName>
        <fullName evidence="7">LysR family transcriptional regulator</fullName>
    </submittedName>
</protein>
<evidence type="ECO:0000256" key="1">
    <source>
        <dbReference type="ARBA" id="ARBA00009437"/>
    </source>
</evidence>
<reference evidence="7" key="1">
    <citation type="submission" date="2021-03" db="EMBL/GenBank/DDBJ databases">
        <title>Genome sequencing and assembly of Tianweitania sediminis.</title>
        <authorList>
            <person name="Chhetri G."/>
        </authorList>
    </citation>
    <scope>NUCLEOTIDE SEQUENCE</scope>
    <source>
        <strain evidence="7">Z8</strain>
    </source>
</reference>
<dbReference type="GO" id="GO:0003677">
    <property type="term" value="F:DNA binding"/>
    <property type="evidence" value="ECO:0007669"/>
    <property type="project" value="UniProtKB-KW"/>
</dbReference>
<keyword evidence="2" id="KW-0805">Transcription regulation</keyword>
<dbReference type="PROSITE" id="PS50931">
    <property type="entry name" value="HTH_LYSR"/>
    <property type="match status" value="1"/>
</dbReference>
<dbReference type="InterPro" id="IPR000847">
    <property type="entry name" value="LysR_HTH_N"/>
</dbReference>
<comment type="similarity">
    <text evidence="1">Belongs to the LysR transcriptional regulatory family.</text>
</comment>
<name>A0A8J7RMM4_9HYPH</name>
<dbReference type="Pfam" id="PF00126">
    <property type="entry name" value="HTH_1"/>
    <property type="match status" value="1"/>
</dbReference>
<sequence length="324" mass="35421">MDIPQLRTLIHVAELGSLSKAADRLHIAQPALSRQIRMLEEELGVRLFDRHGRGMIVTEHGRDVLRLAVRIMAEMEEIRAVASDGDAPLRGHVSIGMPPTASDILTEPLVSAFSEAHPEATLRVVSAYSGYLLDWMQRGEIDAAILYDPKSARTLRVQPLLEEELFLIGPANSDLSMDAPVRFSCLATQRLLLPSGGHGLRVLLDQYADDDEIVLDVRVEADSYSTLKSLVMSGHGMTILPLASIHGDLKDGRLRAAPLVDPVPMRKLIMSYPTDRPVPRLARYAGQVIAATIASLVRKGVWTGNLLTTSAVSPPEDGIDRIPL</sequence>
<accession>A0A8J7RMM4</accession>
<dbReference type="Proteomes" id="UP000666240">
    <property type="component" value="Unassembled WGS sequence"/>
</dbReference>
<evidence type="ECO:0000256" key="5">
    <source>
        <dbReference type="ARBA" id="ARBA00023163"/>
    </source>
</evidence>
<dbReference type="EMBL" id="JAGIYY010000004">
    <property type="protein sequence ID" value="MBP0439926.1"/>
    <property type="molecule type" value="Genomic_DNA"/>
</dbReference>
<comment type="caution">
    <text evidence="7">The sequence shown here is derived from an EMBL/GenBank/DDBJ whole genome shotgun (WGS) entry which is preliminary data.</text>
</comment>
<keyword evidence="4" id="KW-0010">Activator</keyword>
<evidence type="ECO:0000256" key="2">
    <source>
        <dbReference type="ARBA" id="ARBA00023015"/>
    </source>
</evidence>
<evidence type="ECO:0000259" key="6">
    <source>
        <dbReference type="PROSITE" id="PS50931"/>
    </source>
</evidence>
<dbReference type="PANTHER" id="PTHR30293:SF0">
    <property type="entry name" value="NITROGEN ASSIMILATION REGULATORY PROTEIN NAC"/>
    <property type="match status" value="1"/>
</dbReference>
<dbReference type="GO" id="GO:0003700">
    <property type="term" value="F:DNA-binding transcription factor activity"/>
    <property type="evidence" value="ECO:0007669"/>
    <property type="project" value="InterPro"/>
</dbReference>
<evidence type="ECO:0000256" key="3">
    <source>
        <dbReference type="ARBA" id="ARBA00023125"/>
    </source>
</evidence>
<dbReference type="InterPro" id="IPR005119">
    <property type="entry name" value="LysR_subst-bd"/>
</dbReference>
<feature type="domain" description="HTH lysR-type" evidence="6">
    <location>
        <begin position="1"/>
        <end position="58"/>
    </location>
</feature>
<dbReference type="SUPFAM" id="SSF53850">
    <property type="entry name" value="Periplasmic binding protein-like II"/>
    <property type="match status" value="1"/>
</dbReference>
<dbReference type="Gene3D" id="3.40.190.10">
    <property type="entry name" value="Periplasmic binding protein-like II"/>
    <property type="match status" value="2"/>
</dbReference>
<organism evidence="7 8">
    <name type="scientific">Tianweitania sediminis</name>
    <dbReference type="NCBI Taxonomy" id="1502156"/>
    <lineage>
        <taxon>Bacteria</taxon>
        <taxon>Pseudomonadati</taxon>
        <taxon>Pseudomonadota</taxon>
        <taxon>Alphaproteobacteria</taxon>
        <taxon>Hyphomicrobiales</taxon>
        <taxon>Phyllobacteriaceae</taxon>
        <taxon>Tianweitania</taxon>
    </lineage>
</organism>
<dbReference type="PANTHER" id="PTHR30293">
    <property type="entry name" value="TRANSCRIPTIONAL REGULATORY PROTEIN NAC-RELATED"/>
    <property type="match status" value="1"/>
</dbReference>
<dbReference type="GO" id="GO:2000142">
    <property type="term" value="P:regulation of DNA-templated transcription initiation"/>
    <property type="evidence" value="ECO:0007669"/>
    <property type="project" value="TreeGrafter"/>
</dbReference>
<dbReference type="InterPro" id="IPR036390">
    <property type="entry name" value="WH_DNA-bd_sf"/>
</dbReference>
<evidence type="ECO:0000256" key="4">
    <source>
        <dbReference type="ARBA" id="ARBA00023159"/>
    </source>
</evidence>
<dbReference type="AlphaFoldDB" id="A0A8J7RMM4"/>
<proteinExistence type="inferred from homology"/>
<evidence type="ECO:0000313" key="8">
    <source>
        <dbReference type="Proteomes" id="UP000666240"/>
    </source>
</evidence>
<keyword evidence="8" id="KW-1185">Reference proteome</keyword>
<keyword evidence="3" id="KW-0238">DNA-binding</keyword>
<gene>
    <name evidence="7" type="ORF">J5Y06_14805</name>
</gene>
<dbReference type="CDD" id="cd08433">
    <property type="entry name" value="PBP2_Nac"/>
    <property type="match status" value="1"/>
</dbReference>
<dbReference type="FunFam" id="1.10.10.10:FF:000001">
    <property type="entry name" value="LysR family transcriptional regulator"/>
    <property type="match status" value="1"/>
</dbReference>
<dbReference type="SUPFAM" id="SSF46785">
    <property type="entry name" value="Winged helix' DNA-binding domain"/>
    <property type="match status" value="1"/>
</dbReference>
<dbReference type="Pfam" id="PF03466">
    <property type="entry name" value="LysR_substrate"/>
    <property type="match status" value="1"/>
</dbReference>
<dbReference type="PRINTS" id="PR00039">
    <property type="entry name" value="HTHLYSR"/>
</dbReference>
<dbReference type="RefSeq" id="WP_209335944.1">
    <property type="nucleotide sequence ID" value="NZ_JAGIYY010000004.1"/>
</dbReference>
<dbReference type="Gene3D" id="1.10.10.10">
    <property type="entry name" value="Winged helix-like DNA-binding domain superfamily/Winged helix DNA-binding domain"/>
    <property type="match status" value="1"/>
</dbReference>
<keyword evidence="5" id="KW-0804">Transcription</keyword>
<dbReference type="InterPro" id="IPR036388">
    <property type="entry name" value="WH-like_DNA-bd_sf"/>
</dbReference>
<evidence type="ECO:0000313" key="7">
    <source>
        <dbReference type="EMBL" id="MBP0439926.1"/>
    </source>
</evidence>